<gene>
    <name evidence="5" type="ORF">AC578_5142</name>
</gene>
<feature type="compositionally biased region" description="Basic residues" evidence="3">
    <location>
        <begin position="150"/>
        <end position="168"/>
    </location>
</feature>
<evidence type="ECO:0000313" key="5">
    <source>
        <dbReference type="EMBL" id="KXT03719.1"/>
    </source>
</evidence>
<evidence type="ECO:0000259" key="4">
    <source>
        <dbReference type="PROSITE" id="PS50102"/>
    </source>
</evidence>
<accession>A0A139HMX9</accession>
<proteinExistence type="predicted"/>
<protein>
    <recommendedName>
        <fullName evidence="4">RRM domain-containing protein</fullName>
    </recommendedName>
</protein>
<dbReference type="EMBL" id="LFZN01000028">
    <property type="protein sequence ID" value="KXT03719.1"/>
    <property type="molecule type" value="Genomic_DNA"/>
</dbReference>
<dbReference type="InterPro" id="IPR012677">
    <property type="entry name" value="Nucleotide-bd_a/b_plait_sf"/>
</dbReference>
<evidence type="ECO:0000256" key="1">
    <source>
        <dbReference type="ARBA" id="ARBA00022884"/>
    </source>
</evidence>
<evidence type="ECO:0000313" key="6">
    <source>
        <dbReference type="Proteomes" id="UP000070133"/>
    </source>
</evidence>
<feature type="domain" description="RRM" evidence="4">
    <location>
        <begin position="51"/>
        <end position="128"/>
    </location>
</feature>
<organism evidence="5 6">
    <name type="scientific">Pseudocercospora eumusae</name>
    <dbReference type="NCBI Taxonomy" id="321146"/>
    <lineage>
        <taxon>Eukaryota</taxon>
        <taxon>Fungi</taxon>
        <taxon>Dikarya</taxon>
        <taxon>Ascomycota</taxon>
        <taxon>Pezizomycotina</taxon>
        <taxon>Dothideomycetes</taxon>
        <taxon>Dothideomycetidae</taxon>
        <taxon>Mycosphaerellales</taxon>
        <taxon>Mycosphaerellaceae</taxon>
        <taxon>Pseudocercospora</taxon>
    </lineage>
</organism>
<reference evidence="5 6" key="1">
    <citation type="submission" date="2015-07" db="EMBL/GenBank/DDBJ databases">
        <title>Comparative genomics of the Sigatoka disease complex on banana suggests a link between parallel evolutionary changes in Pseudocercospora fijiensis and Pseudocercospora eumusae and increased virulence on the banana host.</title>
        <authorList>
            <person name="Chang T.-C."/>
            <person name="Salvucci A."/>
            <person name="Crous P.W."/>
            <person name="Stergiopoulos I."/>
        </authorList>
    </citation>
    <scope>NUCLEOTIDE SEQUENCE [LARGE SCALE GENOMIC DNA]</scope>
    <source>
        <strain evidence="5 6">CBS 114824</strain>
    </source>
</reference>
<feature type="compositionally biased region" description="Polar residues" evidence="3">
    <location>
        <begin position="198"/>
        <end position="213"/>
    </location>
</feature>
<evidence type="ECO:0000256" key="3">
    <source>
        <dbReference type="SAM" id="MobiDB-lite"/>
    </source>
</evidence>
<evidence type="ECO:0000256" key="2">
    <source>
        <dbReference type="PROSITE-ProRule" id="PRU00176"/>
    </source>
</evidence>
<dbReference type="InterPro" id="IPR000504">
    <property type="entry name" value="RRM_dom"/>
</dbReference>
<dbReference type="OrthoDB" id="439808at2759"/>
<feature type="domain" description="RRM" evidence="4">
    <location>
        <begin position="253"/>
        <end position="343"/>
    </location>
</feature>
<feature type="region of interest" description="Disordered" evidence="3">
    <location>
        <begin position="1"/>
        <end position="36"/>
    </location>
</feature>
<dbReference type="STRING" id="321146.A0A139HMX9"/>
<dbReference type="FunFam" id="3.30.70.330:FF:001113">
    <property type="entry name" value="RNP domain protein"/>
    <property type="match status" value="1"/>
</dbReference>
<keyword evidence="1 2" id="KW-0694">RNA-binding</keyword>
<dbReference type="Proteomes" id="UP000070133">
    <property type="component" value="Unassembled WGS sequence"/>
</dbReference>
<feature type="region of interest" description="Disordered" evidence="3">
    <location>
        <begin position="342"/>
        <end position="380"/>
    </location>
</feature>
<feature type="compositionally biased region" description="Polar residues" evidence="3">
    <location>
        <begin position="364"/>
        <end position="380"/>
    </location>
</feature>
<sequence length="380" mass="40153">MSVDAATTQMANTTLNEPSATAEGANVGQGGDKPINASQNEAVIASAAEGRRLYIGNLAYATTEGELKEFFKDYLVETTSIPTNPRTTRPVGYAFVDVSTPSEAERAINDLNGKTILDRKVSVQLARKPEPAAEKAAPAAENAEGGEGQHRRRNSTRGRGRGRGRAGRAARGGRGGKHQTNGEAGAEEATTNGAPTNVPGQVNPLTSTTNEALSAQPGEAGSITVDPSKDGKNNATRPRKQRGPPEDGVPSKTKIMVANLPYDLREEKLLEIFADYSPTSAKIALRPIPKFMVRKLQARNEPRKGRGFGFVTLASEELQQKACNDMNGKEIEGREIAVKVAIDSPGKEDEDPNAPVEGEAENVAQPSTAEGSANVNTATA</sequence>
<dbReference type="InterPro" id="IPR035979">
    <property type="entry name" value="RBD_domain_sf"/>
</dbReference>
<feature type="compositionally biased region" description="Low complexity" evidence="3">
    <location>
        <begin position="181"/>
        <end position="197"/>
    </location>
</feature>
<dbReference type="AlphaFoldDB" id="A0A139HMX9"/>
<feature type="region of interest" description="Disordered" evidence="3">
    <location>
        <begin position="127"/>
        <end position="252"/>
    </location>
</feature>
<name>A0A139HMX9_9PEZI</name>
<dbReference type="PROSITE" id="PS50102">
    <property type="entry name" value="RRM"/>
    <property type="match status" value="2"/>
</dbReference>
<feature type="compositionally biased region" description="Polar residues" evidence="3">
    <location>
        <begin position="1"/>
        <end position="19"/>
    </location>
</feature>
<dbReference type="GO" id="GO:0003723">
    <property type="term" value="F:RNA binding"/>
    <property type="evidence" value="ECO:0007669"/>
    <property type="project" value="UniProtKB-UniRule"/>
</dbReference>
<dbReference type="SUPFAM" id="SSF54928">
    <property type="entry name" value="RNA-binding domain, RBD"/>
    <property type="match status" value="2"/>
</dbReference>
<keyword evidence="6" id="KW-1185">Reference proteome</keyword>
<feature type="compositionally biased region" description="Low complexity" evidence="3">
    <location>
        <begin position="134"/>
        <end position="143"/>
    </location>
</feature>
<dbReference type="SMART" id="SM00360">
    <property type="entry name" value="RRM"/>
    <property type="match status" value="2"/>
</dbReference>
<dbReference type="Gene3D" id="3.30.70.330">
    <property type="match status" value="2"/>
</dbReference>
<dbReference type="PANTHER" id="PTHR48027">
    <property type="entry name" value="HETEROGENEOUS NUCLEAR RIBONUCLEOPROTEIN 87F-RELATED"/>
    <property type="match status" value="1"/>
</dbReference>
<comment type="caution">
    <text evidence="5">The sequence shown here is derived from an EMBL/GenBank/DDBJ whole genome shotgun (WGS) entry which is preliminary data.</text>
</comment>
<dbReference type="Pfam" id="PF00076">
    <property type="entry name" value="RRM_1"/>
    <property type="match status" value="2"/>
</dbReference>
<dbReference type="InterPro" id="IPR052462">
    <property type="entry name" value="SLIRP/GR-RBP-like"/>
</dbReference>